<gene>
    <name evidence="2" type="ORF">QJS10_CPB14g00681</name>
</gene>
<feature type="compositionally biased region" description="Pro residues" evidence="1">
    <location>
        <begin position="35"/>
        <end position="52"/>
    </location>
</feature>
<protein>
    <submittedName>
        <fullName evidence="2">Uncharacterized protein</fullName>
    </submittedName>
</protein>
<reference evidence="2" key="2">
    <citation type="submission" date="2023-06" db="EMBL/GenBank/DDBJ databases">
        <authorList>
            <person name="Ma L."/>
            <person name="Liu K.-W."/>
            <person name="Li Z."/>
            <person name="Hsiao Y.-Y."/>
            <person name="Qi Y."/>
            <person name="Fu T."/>
            <person name="Tang G."/>
            <person name="Zhang D."/>
            <person name="Sun W.-H."/>
            <person name="Liu D.-K."/>
            <person name="Li Y."/>
            <person name="Chen G.-Z."/>
            <person name="Liu X.-D."/>
            <person name="Liao X.-Y."/>
            <person name="Jiang Y.-T."/>
            <person name="Yu X."/>
            <person name="Hao Y."/>
            <person name="Huang J."/>
            <person name="Zhao X.-W."/>
            <person name="Ke S."/>
            <person name="Chen Y.-Y."/>
            <person name="Wu W.-L."/>
            <person name="Hsu J.-L."/>
            <person name="Lin Y.-F."/>
            <person name="Huang M.-D."/>
            <person name="Li C.-Y."/>
            <person name="Huang L."/>
            <person name="Wang Z.-W."/>
            <person name="Zhao X."/>
            <person name="Zhong W.-Y."/>
            <person name="Peng D.-H."/>
            <person name="Ahmad S."/>
            <person name="Lan S."/>
            <person name="Zhang J.-S."/>
            <person name="Tsai W.-C."/>
            <person name="Van De Peer Y."/>
            <person name="Liu Z.-J."/>
        </authorList>
    </citation>
    <scope>NUCLEOTIDE SEQUENCE</scope>
    <source>
        <strain evidence="2">CP</strain>
        <tissue evidence="2">Leaves</tissue>
    </source>
</reference>
<evidence type="ECO:0000313" key="3">
    <source>
        <dbReference type="Proteomes" id="UP001180020"/>
    </source>
</evidence>
<evidence type="ECO:0000313" key="2">
    <source>
        <dbReference type="EMBL" id="KAK1298936.1"/>
    </source>
</evidence>
<name>A0AAV9DDD8_ACOCL</name>
<dbReference type="EMBL" id="JAUJYO010000014">
    <property type="protein sequence ID" value="KAK1298936.1"/>
    <property type="molecule type" value="Genomic_DNA"/>
</dbReference>
<comment type="caution">
    <text evidence="2">The sequence shown here is derived from an EMBL/GenBank/DDBJ whole genome shotgun (WGS) entry which is preliminary data.</text>
</comment>
<evidence type="ECO:0000256" key="1">
    <source>
        <dbReference type="SAM" id="MobiDB-lite"/>
    </source>
</evidence>
<feature type="compositionally biased region" description="Pro residues" evidence="1">
    <location>
        <begin position="1"/>
        <end position="12"/>
    </location>
</feature>
<reference evidence="2" key="1">
    <citation type="journal article" date="2023" name="Nat. Commun.">
        <title>Diploid and tetraploid genomes of Acorus and the evolution of monocots.</title>
        <authorList>
            <person name="Ma L."/>
            <person name="Liu K.W."/>
            <person name="Li Z."/>
            <person name="Hsiao Y.Y."/>
            <person name="Qi Y."/>
            <person name="Fu T."/>
            <person name="Tang G.D."/>
            <person name="Zhang D."/>
            <person name="Sun W.H."/>
            <person name="Liu D.K."/>
            <person name="Li Y."/>
            <person name="Chen G.Z."/>
            <person name="Liu X.D."/>
            <person name="Liao X.Y."/>
            <person name="Jiang Y.T."/>
            <person name="Yu X."/>
            <person name="Hao Y."/>
            <person name="Huang J."/>
            <person name="Zhao X.W."/>
            <person name="Ke S."/>
            <person name="Chen Y.Y."/>
            <person name="Wu W.L."/>
            <person name="Hsu J.L."/>
            <person name="Lin Y.F."/>
            <person name="Huang M.D."/>
            <person name="Li C.Y."/>
            <person name="Huang L."/>
            <person name="Wang Z.W."/>
            <person name="Zhao X."/>
            <person name="Zhong W.Y."/>
            <person name="Peng D.H."/>
            <person name="Ahmad S."/>
            <person name="Lan S."/>
            <person name="Zhang J.S."/>
            <person name="Tsai W.C."/>
            <person name="Van de Peer Y."/>
            <person name="Liu Z.J."/>
        </authorList>
    </citation>
    <scope>NUCLEOTIDE SEQUENCE</scope>
    <source>
        <strain evidence="2">CP</strain>
    </source>
</reference>
<dbReference type="Proteomes" id="UP001180020">
    <property type="component" value="Unassembled WGS sequence"/>
</dbReference>
<sequence>MTPPPLYPPSSPTPSQTRPLSPSSPPTKNSSARSPPLPLPTSVTPPPPPPSRPFLFDKITCLGGLKVLEQQSRKGTQEMQDGLLSLKCLSFSTLVCDIASQFFV</sequence>
<proteinExistence type="predicted"/>
<feature type="region of interest" description="Disordered" evidence="1">
    <location>
        <begin position="1"/>
        <end position="54"/>
    </location>
</feature>
<accession>A0AAV9DDD8</accession>
<keyword evidence="3" id="KW-1185">Reference proteome</keyword>
<dbReference type="AlphaFoldDB" id="A0AAV9DDD8"/>
<organism evidence="2 3">
    <name type="scientific">Acorus calamus</name>
    <name type="common">Sweet flag</name>
    <dbReference type="NCBI Taxonomy" id="4465"/>
    <lineage>
        <taxon>Eukaryota</taxon>
        <taxon>Viridiplantae</taxon>
        <taxon>Streptophyta</taxon>
        <taxon>Embryophyta</taxon>
        <taxon>Tracheophyta</taxon>
        <taxon>Spermatophyta</taxon>
        <taxon>Magnoliopsida</taxon>
        <taxon>Liliopsida</taxon>
        <taxon>Acoraceae</taxon>
        <taxon>Acorus</taxon>
    </lineage>
</organism>